<evidence type="ECO:0000313" key="1">
    <source>
        <dbReference type="EMBL" id="OPC76898.1"/>
    </source>
</evidence>
<dbReference type="Proteomes" id="UP000190037">
    <property type="component" value="Unassembled WGS sequence"/>
</dbReference>
<reference evidence="1 2" key="1">
    <citation type="submission" date="2017-03" db="EMBL/GenBank/DDBJ databases">
        <title>Draft genome sequence of Streptomyces scabrisporus NF3, endophyte isolated from Amphipterygium adstringens.</title>
        <authorList>
            <person name="Vazquez M."/>
            <person name="Ceapa C.D."/>
            <person name="Rodriguez Luna D."/>
            <person name="Sanchez Esquivel S."/>
        </authorList>
    </citation>
    <scope>NUCLEOTIDE SEQUENCE [LARGE SCALE GENOMIC DNA]</scope>
    <source>
        <strain evidence="1 2">NF3</strain>
    </source>
</reference>
<keyword evidence="2" id="KW-1185">Reference proteome</keyword>
<dbReference type="AlphaFoldDB" id="A0A1T3NJI5"/>
<organism evidence="1 2">
    <name type="scientific">Embleya scabrispora</name>
    <dbReference type="NCBI Taxonomy" id="159449"/>
    <lineage>
        <taxon>Bacteria</taxon>
        <taxon>Bacillati</taxon>
        <taxon>Actinomycetota</taxon>
        <taxon>Actinomycetes</taxon>
        <taxon>Kitasatosporales</taxon>
        <taxon>Streptomycetaceae</taxon>
        <taxon>Embleya</taxon>
    </lineage>
</organism>
<name>A0A1T3NJI5_9ACTN</name>
<evidence type="ECO:0000313" key="2">
    <source>
        <dbReference type="Proteomes" id="UP000190037"/>
    </source>
</evidence>
<gene>
    <name evidence="1" type="ORF">B4N89_40540</name>
</gene>
<dbReference type="EMBL" id="MWQN01000004">
    <property type="protein sequence ID" value="OPC76898.1"/>
    <property type="molecule type" value="Genomic_DNA"/>
</dbReference>
<proteinExistence type="predicted"/>
<protein>
    <submittedName>
        <fullName evidence="1">Uncharacterized protein</fullName>
    </submittedName>
</protein>
<comment type="caution">
    <text evidence="1">The sequence shown here is derived from an EMBL/GenBank/DDBJ whole genome shotgun (WGS) entry which is preliminary data.</text>
</comment>
<sequence>MAAVLPRGNGAWIGIPASGRIGVGVAGEGRASLEGSGFVPMWPFMERGLSECLGEFRDRWDALADGGIASPERLLELTVSSAVESRRPYWMQAAASWLVEMQATSGFDQALVHNLIRRPSASPEMSQQWRQR</sequence>
<accession>A0A1T3NJI5</accession>